<proteinExistence type="predicted"/>
<feature type="compositionally biased region" description="Basic and acidic residues" evidence="1">
    <location>
        <begin position="397"/>
        <end position="407"/>
    </location>
</feature>
<dbReference type="InterPro" id="IPR036365">
    <property type="entry name" value="PGBD-like_sf"/>
</dbReference>
<dbReference type="SUPFAM" id="SSF47090">
    <property type="entry name" value="PGBD-like"/>
    <property type="match status" value="1"/>
</dbReference>
<reference evidence="3" key="1">
    <citation type="submission" date="2021-09" db="EMBL/GenBank/DDBJ databases">
        <authorList>
            <consortium name="AG Swart"/>
            <person name="Singh M."/>
            <person name="Singh A."/>
            <person name="Seah K."/>
            <person name="Emmerich C."/>
        </authorList>
    </citation>
    <scope>NUCLEOTIDE SEQUENCE</scope>
    <source>
        <strain evidence="3">ATCC30299</strain>
    </source>
</reference>
<sequence length="728" mass="82861">MKDQEEGENEEEVNKIKEVGYKIVEDSPKGRFSRFNEEIGSGAYKTVYRAIDNDTGCEVAWNVVKTGGMSKIEKEKVRDEIMMIQKLMHPNIIHFIKAWHNKEREEVIFITEIMTGGSLKQYLKKIRSPHLRVIKQWCRDILNGLHYLHTQKPYPVIHRDLKCDNIFVSSSTGDIRIGDLGLSTFMRTSHNKTVLGTPQYMAPELFEERYGPTVDIYSFGLCLLEMCTHSIPYSECKTPVEVYRKVTNGIKPLVLERIMDKEVKEFIELCLAPVDQRPYAEELLAHPFIVIDENDDRVHQPIQLRPEELSTQKSIEIDTPIIHDKESEEIKAESPPSQPSQKPIINNEKEEVKNPPPRAVEQRATEPPSALKEAPATLSKAGSKEPIKETPTLSRAGSKEPIKERDPPPANLSRANSREPTKEKETPAALSRASSRDDRRSIPPTDFINLSKIENLPQDPQETEMTLSINIGSKDAVTGKINRIRLDFVFNLNTDTPEGVAEEMASTFNLRPSFIPKIAQVIREKIDHCNEDSTVYTPISSGMGSRNSSFENIVRDFKSYGIPSPSFSSGNTSPIEIQAKDSQHREHMKSLMNEMNERQLIQIPPFKNNISRAKQDNDPEDIKLVQMALNSSLGTRHKADGIFGKKTEALVKRFQEEAGMLVNGVVNKTVWDQLMMNYERKKRWEKEQARESSERRKANSISFRQNSQNGGDIAHQIADPWMLDTMLS</sequence>
<name>A0AAU9JX57_9CILI</name>
<dbReference type="InterPro" id="IPR002477">
    <property type="entry name" value="Peptidoglycan-bd-like"/>
</dbReference>
<dbReference type="InterPro" id="IPR000719">
    <property type="entry name" value="Prot_kinase_dom"/>
</dbReference>
<gene>
    <name evidence="3" type="ORF">BSTOLATCC_MIC50922</name>
</gene>
<keyword evidence="4" id="KW-1185">Reference proteome</keyword>
<dbReference type="Pfam" id="PF00069">
    <property type="entry name" value="Pkinase"/>
    <property type="match status" value="1"/>
</dbReference>
<dbReference type="Pfam" id="PF01471">
    <property type="entry name" value="PG_binding_1"/>
    <property type="match status" value="1"/>
</dbReference>
<dbReference type="PROSITE" id="PS00108">
    <property type="entry name" value="PROTEIN_KINASE_ST"/>
    <property type="match status" value="1"/>
</dbReference>
<comment type="caution">
    <text evidence="3">The sequence shown here is derived from an EMBL/GenBank/DDBJ whole genome shotgun (WGS) entry which is preliminary data.</text>
</comment>
<evidence type="ECO:0000313" key="3">
    <source>
        <dbReference type="EMBL" id="CAG9330329.1"/>
    </source>
</evidence>
<accession>A0AAU9JX57</accession>
<dbReference type="Gene3D" id="3.30.200.20">
    <property type="entry name" value="Phosphorylase Kinase, domain 1"/>
    <property type="match status" value="1"/>
</dbReference>
<evidence type="ECO:0000313" key="4">
    <source>
        <dbReference type="Proteomes" id="UP001162131"/>
    </source>
</evidence>
<dbReference type="InterPro" id="IPR011009">
    <property type="entry name" value="Kinase-like_dom_sf"/>
</dbReference>
<feature type="region of interest" description="Disordered" evidence="1">
    <location>
        <begin position="683"/>
        <end position="712"/>
    </location>
</feature>
<feature type="compositionally biased region" description="Basic and acidic residues" evidence="1">
    <location>
        <begin position="416"/>
        <end position="426"/>
    </location>
</feature>
<protein>
    <recommendedName>
        <fullName evidence="2">Protein kinase domain-containing protein</fullName>
    </recommendedName>
</protein>
<dbReference type="PROSITE" id="PS50011">
    <property type="entry name" value="PROTEIN_KINASE_DOM"/>
    <property type="match status" value="1"/>
</dbReference>
<feature type="compositionally biased region" description="Polar residues" evidence="1">
    <location>
        <begin position="699"/>
        <end position="710"/>
    </location>
</feature>
<dbReference type="Gene3D" id="1.10.101.10">
    <property type="entry name" value="PGBD-like superfamily/PGBD"/>
    <property type="match status" value="1"/>
</dbReference>
<dbReference type="Gene3D" id="1.10.510.10">
    <property type="entry name" value="Transferase(Phosphotransferase) domain 1"/>
    <property type="match status" value="1"/>
</dbReference>
<dbReference type="Proteomes" id="UP001162131">
    <property type="component" value="Unassembled WGS sequence"/>
</dbReference>
<dbReference type="InterPro" id="IPR008271">
    <property type="entry name" value="Ser/Thr_kinase_AS"/>
</dbReference>
<dbReference type="AlphaFoldDB" id="A0AAU9JX57"/>
<dbReference type="GO" id="GO:0004672">
    <property type="term" value="F:protein kinase activity"/>
    <property type="evidence" value="ECO:0007669"/>
    <property type="project" value="InterPro"/>
</dbReference>
<dbReference type="SUPFAM" id="SSF56112">
    <property type="entry name" value="Protein kinase-like (PK-like)"/>
    <property type="match status" value="1"/>
</dbReference>
<feature type="compositionally biased region" description="Basic and acidic residues" evidence="1">
    <location>
        <begin position="683"/>
        <end position="697"/>
    </location>
</feature>
<dbReference type="PANTHER" id="PTHR13902">
    <property type="entry name" value="SERINE/THREONINE-PROTEIN KINASE WNK WITH NO LYSINE -RELATED"/>
    <property type="match status" value="1"/>
</dbReference>
<evidence type="ECO:0000259" key="2">
    <source>
        <dbReference type="PROSITE" id="PS50011"/>
    </source>
</evidence>
<organism evidence="3 4">
    <name type="scientific">Blepharisma stoltei</name>
    <dbReference type="NCBI Taxonomy" id="1481888"/>
    <lineage>
        <taxon>Eukaryota</taxon>
        <taxon>Sar</taxon>
        <taxon>Alveolata</taxon>
        <taxon>Ciliophora</taxon>
        <taxon>Postciliodesmatophora</taxon>
        <taxon>Heterotrichea</taxon>
        <taxon>Heterotrichida</taxon>
        <taxon>Blepharismidae</taxon>
        <taxon>Blepharisma</taxon>
    </lineage>
</organism>
<feature type="region of interest" description="Disordered" evidence="1">
    <location>
        <begin position="327"/>
        <end position="449"/>
    </location>
</feature>
<dbReference type="SMART" id="SM00220">
    <property type="entry name" value="S_TKc"/>
    <property type="match status" value="1"/>
</dbReference>
<dbReference type="CDD" id="cd13983">
    <property type="entry name" value="STKc_WNK"/>
    <property type="match status" value="1"/>
</dbReference>
<evidence type="ECO:0000256" key="1">
    <source>
        <dbReference type="SAM" id="MobiDB-lite"/>
    </source>
</evidence>
<feature type="domain" description="Protein kinase" evidence="2">
    <location>
        <begin position="33"/>
        <end position="289"/>
    </location>
</feature>
<dbReference type="GO" id="GO:0005524">
    <property type="term" value="F:ATP binding"/>
    <property type="evidence" value="ECO:0007669"/>
    <property type="project" value="InterPro"/>
</dbReference>
<dbReference type="EMBL" id="CAJZBQ010000051">
    <property type="protein sequence ID" value="CAG9330329.1"/>
    <property type="molecule type" value="Genomic_DNA"/>
</dbReference>
<dbReference type="InterPro" id="IPR050588">
    <property type="entry name" value="WNK_Ser-Thr_kinase"/>
</dbReference>
<dbReference type="InterPro" id="IPR036366">
    <property type="entry name" value="PGBDSf"/>
</dbReference>